<organism evidence="10 11">
    <name type="scientific">Roseibium polysiphoniae</name>
    <dbReference type="NCBI Taxonomy" id="2571221"/>
    <lineage>
        <taxon>Bacteria</taxon>
        <taxon>Pseudomonadati</taxon>
        <taxon>Pseudomonadota</taxon>
        <taxon>Alphaproteobacteria</taxon>
        <taxon>Hyphomicrobiales</taxon>
        <taxon>Stappiaceae</taxon>
        <taxon>Roseibium</taxon>
    </lineage>
</organism>
<reference evidence="10" key="2">
    <citation type="journal article" date="2021" name="Microorganisms">
        <title>Bacterial Dimethylsulfoniopropionate Biosynthesis in the East China Sea.</title>
        <authorList>
            <person name="Liu J."/>
            <person name="Zhang Y."/>
            <person name="Liu J."/>
            <person name="Zhong H."/>
            <person name="Williams B.T."/>
            <person name="Zheng Y."/>
            <person name="Curson A.R.J."/>
            <person name="Sun C."/>
            <person name="Sun H."/>
            <person name="Song D."/>
            <person name="Wagner Mackenzie B."/>
            <person name="Bermejo Martinez A."/>
            <person name="Todd J.D."/>
            <person name="Zhang X.H."/>
        </authorList>
    </citation>
    <scope>NUCLEOTIDE SEQUENCE</scope>
    <source>
        <strain evidence="10">AESS21</strain>
    </source>
</reference>
<evidence type="ECO:0000256" key="2">
    <source>
        <dbReference type="ARBA" id="ARBA00006236"/>
    </source>
</evidence>
<feature type="transmembrane region" description="Helical" evidence="8">
    <location>
        <begin position="307"/>
        <end position="330"/>
    </location>
</feature>
<feature type="domain" description="Major facilitator superfamily (MFS) profile" evidence="9">
    <location>
        <begin position="5"/>
        <end position="395"/>
    </location>
</feature>
<evidence type="ECO:0000313" key="10">
    <source>
        <dbReference type="EMBL" id="MBS8261244.1"/>
    </source>
</evidence>
<gene>
    <name evidence="10" type="ORF">DYI23_13555</name>
</gene>
<dbReference type="InterPro" id="IPR004812">
    <property type="entry name" value="Efflux_drug-R_Bcr/CmlA"/>
</dbReference>
<accession>A0A944CEL9</accession>
<evidence type="ECO:0000256" key="1">
    <source>
        <dbReference type="ARBA" id="ARBA00004651"/>
    </source>
</evidence>
<reference evidence="10" key="1">
    <citation type="submission" date="2018-08" db="EMBL/GenBank/DDBJ databases">
        <authorList>
            <person name="Jin W."/>
            <person name="Wang H."/>
            <person name="Yang Y."/>
            <person name="Li M."/>
            <person name="Liu J."/>
        </authorList>
    </citation>
    <scope>NUCLEOTIDE SEQUENCE</scope>
    <source>
        <strain evidence="10">AESS21</strain>
    </source>
</reference>
<evidence type="ECO:0000259" key="9">
    <source>
        <dbReference type="PROSITE" id="PS50850"/>
    </source>
</evidence>
<dbReference type="InterPro" id="IPR011701">
    <property type="entry name" value="MFS"/>
</dbReference>
<proteinExistence type="inferred from homology"/>
<dbReference type="InterPro" id="IPR020846">
    <property type="entry name" value="MFS_dom"/>
</dbReference>
<dbReference type="GO" id="GO:0015385">
    <property type="term" value="F:sodium:proton antiporter activity"/>
    <property type="evidence" value="ECO:0007669"/>
    <property type="project" value="TreeGrafter"/>
</dbReference>
<feature type="transmembrane region" description="Helical" evidence="8">
    <location>
        <begin position="279"/>
        <end position="301"/>
    </location>
</feature>
<comment type="caution">
    <text evidence="10">The sequence shown here is derived from an EMBL/GenBank/DDBJ whole genome shotgun (WGS) entry which is preliminary data.</text>
</comment>
<feature type="transmembrane region" description="Helical" evidence="8">
    <location>
        <begin position="248"/>
        <end position="267"/>
    </location>
</feature>
<dbReference type="RefSeq" id="WP_213216667.1">
    <property type="nucleotide sequence ID" value="NZ_QTKU01000003.1"/>
</dbReference>
<keyword evidence="6 8" id="KW-1133">Transmembrane helix</keyword>
<feature type="transmembrane region" description="Helical" evidence="8">
    <location>
        <begin position="46"/>
        <end position="63"/>
    </location>
</feature>
<dbReference type="Pfam" id="PF07690">
    <property type="entry name" value="MFS_1"/>
    <property type="match status" value="1"/>
</dbReference>
<comment type="caution">
    <text evidence="8">Lacks conserved residue(s) required for the propagation of feature annotation.</text>
</comment>
<dbReference type="GO" id="GO:0005886">
    <property type="term" value="C:plasma membrane"/>
    <property type="evidence" value="ECO:0007669"/>
    <property type="project" value="UniProtKB-SubCell"/>
</dbReference>
<feature type="transmembrane region" description="Helical" evidence="8">
    <location>
        <begin position="99"/>
        <end position="120"/>
    </location>
</feature>
<evidence type="ECO:0000256" key="3">
    <source>
        <dbReference type="ARBA" id="ARBA00022448"/>
    </source>
</evidence>
<dbReference type="NCBIfam" id="TIGR00710">
    <property type="entry name" value="efflux_Bcr_CflA"/>
    <property type="match status" value="1"/>
</dbReference>
<dbReference type="InterPro" id="IPR036259">
    <property type="entry name" value="MFS_trans_sf"/>
</dbReference>
<name>A0A944CEL9_9HYPH</name>
<dbReference type="PROSITE" id="PS50850">
    <property type="entry name" value="MFS"/>
    <property type="match status" value="1"/>
</dbReference>
<feature type="transmembrane region" description="Helical" evidence="8">
    <location>
        <begin position="75"/>
        <end position="93"/>
    </location>
</feature>
<comment type="subcellular location">
    <subcellularLocation>
        <location evidence="8">Cell inner membrane</location>
        <topology evidence="8">Multi-pass membrane protein</topology>
    </subcellularLocation>
    <subcellularLocation>
        <location evidence="1">Cell membrane</location>
        <topology evidence="1">Multi-pass membrane protein</topology>
    </subcellularLocation>
</comment>
<evidence type="ECO:0000256" key="4">
    <source>
        <dbReference type="ARBA" id="ARBA00022475"/>
    </source>
</evidence>
<dbReference type="PANTHER" id="PTHR23502">
    <property type="entry name" value="MAJOR FACILITATOR SUPERFAMILY"/>
    <property type="match status" value="1"/>
</dbReference>
<feature type="transmembrane region" description="Helical" evidence="8">
    <location>
        <begin position="369"/>
        <end position="388"/>
    </location>
</feature>
<dbReference type="Proteomes" id="UP000705379">
    <property type="component" value="Unassembled WGS sequence"/>
</dbReference>
<dbReference type="AlphaFoldDB" id="A0A944CEL9"/>
<keyword evidence="5 8" id="KW-0812">Transmembrane</keyword>
<comment type="similarity">
    <text evidence="2 8">Belongs to the major facilitator superfamily. Bcr/CmlA family.</text>
</comment>
<keyword evidence="8" id="KW-0997">Cell inner membrane</keyword>
<keyword evidence="3 8" id="KW-0813">Transport</keyword>
<feature type="transmembrane region" description="Helical" evidence="8">
    <location>
        <begin position="211"/>
        <end position="236"/>
    </location>
</feature>
<dbReference type="PANTHER" id="PTHR23502:SF132">
    <property type="entry name" value="POLYAMINE TRANSPORTER 2-RELATED"/>
    <property type="match status" value="1"/>
</dbReference>
<protein>
    <recommendedName>
        <fullName evidence="8">Bcr/CflA family efflux transporter</fullName>
    </recommendedName>
</protein>
<dbReference type="SUPFAM" id="SSF103473">
    <property type="entry name" value="MFS general substrate transporter"/>
    <property type="match status" value="1"/>
</dbReference>
<dbReference type="CDD" id="cd17320">
    <property type="entry name" value="MFS_MdfA_MDR_like"/>
    <property type="match status" value="1"/>
</dbReference>
<feature type="transmembrane region" description="Helical" evidence="8">
    <location>
        <begin position="163"/>
        <end position="182"/>
    </location>
</feature>
<evidence type="ECO:0000256" key="7">
    <source>
        <dbReference type="ARBA" id="ARBA00023136"/>
    </source>
</evidence>
<sequence length="401" mass="41524">MTSGLFRSAAVLGLLAAVGPLAIDIYLPALPAIEADLNAGIASTQMTLTAFFLTFGLSQMVYGPLSDQIGRKLPLYGGLVLFILGSISCALSPTIEWLIASRLLQGVGAAVVMVIPRAIIRDMYTGYQATRLMALVMLVISVSPMLAPLAGTGIIAIGGWQAIFYFLAGAAVLSLIVTDRALPETLAPEDRVPVNTRSLFAGLKVLFADPLFMGLTLIGGCGMASFFVFIASAPFVYTGHFGLSGVEFSLAFAVNAIGFFASSQIAAQLGQRFGMTRVIVYAVTGFVLIELALLALTLSGYGALPVVMFFLFCGNACLGLVIPSTMVLALDHHGKIAGLASSLGGTLQMIAGGLMIAAASPFFDGTVTPLVAAITFCAVAAFTLMKLLGIGKETPTKAAGA</sequence>
<dbReference type="Gene3D" id="1.20.1720.10">
    <property type="entry name" value="Multidrug resistance protein D"/>
    <property type="match status" value="1"/>
</dbReference>
<keyword evidence="7 8" id="KW-0472">Membrane</keyword>
<evidence type="ECO:0000313" key="11">
    <source>
        <dbReference type="Proteomes" id="UP000705379"/>
    </source>
</evidence>
<dbReference type="EMBL" id="QTKU01000003">
    <property type="protein sequence ID" value="MBS8261244.1"/>
    <property type="molecule type" value="Genomic_DNA"/>
</dbReference>
<evidence type="ECO:0000256" key="5">
    <source>
        <dbReference type="ARBA" id="ARBA00022692"/>
    </source>
</evidence>
<dbReference type="GO" id="GO:1990961">
    <property type="term" value="P:xenobiotic detoxification by transmembrane export across the plasma membrane"/>
    <property type="evidence" value="ECO:0007669"/>
    <property type="project" value="InterPro"/>
</dbReference>
<evidence type="ECO:0000256" key="8">
    <source>
        <dbReference type="RuleBase" id="RU365088"/>
    </source>
</evidence>
<evidence type="ECO:0000256" key="6">
    <source>
        <dbReference type="ARBA" id="ARBA00022989"/>
    </source>
</evidence>
<feature type="transmembrane region" description="Helical" evidence="8">
    <location>
        <begin position="132"/>
        <end position="157"/>
    </location>
</feature>
<dbReference type="GO" id="GO:0042910">
    <property type="term" value="F:xenobiotic transmembrane transporter activity"/>
    <property type="evidence" value="ECO:0007669"/>
    <property type="project" value="InterPro"/>
</dbReference>
<keyword evidence="4" id="KW-1003">Cell membrane</keyword>
<feature type="transmembrane region" description="Helical" evidence="8">
    <location>
        <begin position="342"/>
        <end position="363"/>
    </location>
</feature>